<proteinExistence type="predicted"/>
<dbReference type="AlphaFoldDB" id="A0A4Q1AZL2"/>
<keyword evidence="3" id="KW-1185">Reference proteome</keyword>
<dbReference type="RefSeq" id="WP_129061050.1">
    <property type="nucleotide sequence ID" value="NZ_NXIE01000002.1"/>
</dbReference>
<evidence type="ECO:0000313" key="3">
    <source>
        <dbReference type="Proteomes" id="UP000289718"/>
    </source>
</evidence>
<protein>
    <submittedName>
        <fullName evidence="2">TriB protein</fullName>
    </submittedName>
</protein>
<evidence type="ECO:0000256" key="1">
    <source>
        <dbReference type="SAM" id="Phobius"/>
    </source>
</evidence>
<feature type="transmembrane region" description="Helical" evidence="1">
    <location>
        <begin position="38"/>
        <end position="56"/>
    </location>
</feature>
<keyword evidence="1" id="KW-0812">Transmembrane</keyword>
<gene>
    <name evidence="2" type="ORF">CP965_05365</name>
</gene>
<dbReference type="Pfam" id="PF04956">
    <property type="entry name" value="TrbC"/>
    <property type="match status" value="1"/>
</dbReference>
<dbReference type="OrthoDB" id="5325576at2"/>
<keyword evidence="1" id="KW-1133">Transmembrane helix</keyword>
<comment type="caution">
    <text evidence="2">The sequence shown here is derived from an EMBL/GenBank/DDBJ whole genome shotgun (WGS) entry which is preliminary data.</text>
</comment>
<accession>A0A4Q1AZL2</accession>
<evidence type="ECO:0000313" key="2">
    <source>
        <dbReference type="EMBL" id="RXK13229.1"/>
    </source>
</evidence>
<feature type="transmembrane region" description="Helical" evidence="1">
    <location>
        <begin position="68"/>
        <end position="89"/>
    </location>
</feature>
<sequence length="90" mass="9666">MREKSQFLVLVLFLILPSLVFGSGIEKANTLMDNVYTAMHAIAIITVTVCIMWVGYKILFGGRALQEFGGVILGAICIASAAEIAAFLIS</sequence>
<dbReference type="Proteomes" id="UP000289718">
    <property type="component" value="Unassembled WGS sequence"/>
</dbReference>
<keyword evidence="1" id="KW-0472">Membrane</keyword>
<name>A0A4Q1AZL2_9BACT</name>
<dbReference type="InterPro" id="IPR007039">
    <property type="entry name" value="TrbC/VirB2"/>
</dbReference>
<dbReference type="EMBL" id="NXIE01000002">
    <property type="protein sequence ID" value="RXK13229.1"/>
    <property type="molecule type" value="Genomic_DNA"/>
</dbReference>
<organism evidence="2 3">
    <name type="scientific">Halarcobacter mediterraneus</name>
    <dbReference type="NCBI Taxonomy" id="2023153"/>
    <lineage>
        <taxon>Bacteria</taxon>
        <taxon>Pseudomonadati</taxon>
        <taxon>Campylobacterota</taxon>
        <taxon>Epsilonproteobacteria</taxon>
        <taxon>Campylobacterales</taxon>
        <taxon>Arcobacteraceae</taxon>
        <taxon>Halarcobacter</taxon>
    </lineage>
</organism>
<reference evidence="2 3" key="1">
    <citation type="submission" date="2017-09" db="EMBL/GenBank/DDBJ databases">
        <title>Genomics of the genus Arcobacter.</title>
        <authorList>
            <person name="Perez-Cataluna A."/>
            <person name="Figueras M.J."/>
            <person name="Salas-Masso N."/>
        </authorList>
    </citation>
    <scope>NUCLEOTIDE SEQUENCE [LARGE SCALE GENOMIC DNA]</scope>
    <source>
        <strain evidence="2 3">F156-34</strain>
    </source>
</reference>